<organism evidence="1">
    <name type="scientific">Methylobacterium bullatum</name>
    <dbReference type="NCBI Taxonomy" id="570505"/>
    <lineage>
        <taxon>Bacteria</taxon>
        <taxon>Pseudomonadati</taxon>
        <taxon>Pseudomonadota</taxon>
        <taxon>Alphaproteobacteria</taxon>
        <taxon>Hyphomicrobiales</taxon>
        <taxon>Methylobacteriaceae</taxon>
        <taxon>Methylobacterium</taxon>
    </lineage>
</organism>
<gene>
    <name evidence="1" type="ORF">MBUL_02765</name>
    <name evidence="2" type="ORF">OICFNHDK_4347</name>
</gene>
<evidence type="ECO:0000313" key="3">
    <source>
        <dbReference type="Proteomes" id="UP001055307"/>
    </source>
</evidence>
<dbReference type="Proteomes" id="UP001055307">
    <property type="component" value="Unassembled WGS sequence"/>
</dbReference>
<protein>
    <submittedName>
        <fullName evidence="1">Uncharacterized protein</fullName>
    </submittedName>
</protein>
<evidence type="ECO:0000313" key="2">
    <source>
        <dbReference type="EMBL" id="GJD41863.1"/>
    </source>
</evidence>
<sequence length="48" mass="5361">MRGTTIIIRGYTWGQRLGMWPVANDHPGRFCVDVIYLAGPTQDLLPCA</sequence>
<dbReference type="EMBL" id="BPQF01000029">
    <property type="protein sequence ID" value="GJD41863.1"/>
    <property type="molecule type" value="Genomic_DNA"/>
</dbReference>
<name>A0A679JFA3_9HYPH</name>
<reference evidence="1" key="2">
    <citation type="submission" date="2019-12" db="EMBL/GenBank/DDBJ databases">
        <authorList>
            <person name="Cremers G."/>
        </authorList>
    </citation>
    <scope>NUCLEOTIDE SEQUENCE</scope>
    <source>
        <strain evidence="1">Mbul1</strain>
    </source>
</reference>
<evidence type="ECO:0000313" key="1">
    <source>
        <dbReference type="EMBL" id="CAA2104561.1"/>
    </source>
</evidence>
<keyword evidence="3" id="KW-1185">Reference proteome</keyword>
<reference evidence="2" key="1">
    <citation type="journal article" date="2016" name="Front. Microbiol.">
        <title>Genome Sequence of the Piezophilic, Mesophilic Sulfate-Reducing Bacterium Desulfovibrio indicus J2T.</title>
        <authorList>
            <person name="Cao J."/>
            <person name="Maignien L."/>
            <person name="Shao Z."/>
            <person name="Alain K."/>
            <person name="Jebbar M."/>
        </authorList>
    </citation>
    <scope>NUCLEOTIDE SEQUENCE</scope>
    <source>
        <strain evidence="2">DSM 21893</strain>
    </source>
</reference>
<dbReference type="AlphaFoldDB" id="A0A679JFA3"/>
<reference evidence="2" key="3">
    <citation type="submission" date="2021-08" db="EMBL/GenBank/DDBJ databases">
        <authorList>
            <person name="Tani A."/>
            <person name="Ola A."/>
            <person name="Ogura Y."/>
            <person name="Katsura K."/>
            <person name="Hayashi T."/>
        </authorList>
    </citation>
    <scope>NUCLEOTIDE SEQUENCE</scope>
    <source>
        <strain evidence="2">DSM 21893</strain>
    </source>
</reference>
<accession>A0A679JFA3</accession>
<proteinExistence type="predicted"/>
<dbReference type="EMBL" id="LR743504">
    <property type="protein sequence ID" value="CAA2104561.1"/>
    <property type="molecule type" value="Genomic_DNA"/>
</dbReference>